<dbReference type="SUPFAM" id="SSF52266">
    <property type="entry name" value="SGNH hydrolase"/>
    <property type="match status" value="1"/>
</dbReference>
<keyword evidence="7" id="KW-1185">Reference proteome</keyword>
<dbReference type="InterPro" id="IPR001087">
    <property type="entry name" value="GDSL"/>
</dbReference>
<keyword evidence="5" id="KW-0472">Membrane</keyword>
<name>A0A803MGA8_CHEQI</name>
<keyword evidence="2" id="KW-0732">Signal</keyword>
<keyword evidence="3" id="KW-0378">Hydrolase</keyword>
<dbReference type="Proteomes" id="UP000596660">
    <property type="component" value="Unplaced"/>
</dbReference>
<accession>A0A803MGA8</accession>
<dbReference type="Pfam" id="PF00657">
    <property type="entry name" value="Lipase_GDSL"/>
    <property type="match status" value="1"/>
</dbReference>
<dbReference type="GO" id="GO:0016788">
    <property type="term" value="F:hydrolase activity, acting on ester bonds"/>
    <property type="evidence" value="ECO:0007669"/>
    <property type="project" value="InterPro"/>
</dbReference>
<feature type="transmembrane region" description="Helical" evidence="5">
    <location>
        <begin position="7"/>
        <end position="29"/>
    </location>
</feature>
<organism evidence="6 7">
    <name type="scientific">Chenopodium quinoa</name>
    <name type="common">Quinoa</name>
    <dbReference type="NCBI Taxonomy" id="63459"/>
    <lineage>
        <taxon>Eukaryota</taxon>
        <taxon>Viridiplantae</taxon>
        <taxon>Streptophyta</taxon>
        <taxon>Embryophyta</taxon>
        <taxon>Tracheophyta</taxon>
        <taxon>Spermatophyta</taxon>
        <taxon>Magnoliopsida</taxon>
        <taxon>eudicotyledons</taxon>
        <taxon>Gunneridae</taxon>
        <taxon>Pentapetalae</taxon>
        <taxon>Caryophyllales</taxon>
        <taxon>Chenopodiaceae</taxon>
        <taxon>Chenopodioideae</taxon>
        <taxon>Atripliceae</taxon>
        <taxon>Chenopodium</taxon>
    </lineage>
</organism>
<dbReference type="Gramene" id="AUR62029010-RA">
    <property type="protein sequence ID" value="AUR62029010-RA:cds"/>
    <property type="gene ID" value="AUR62029010"/>
</dbReference>
<keyword evidence="5" id="KW-0812">Transmembrane</keyword>
<keyword evidence="5" id="KW-1133">Transmembrane helix</keyword>
<evidence type="ECO:0000256" key="1">
    <source>
        <dbReference type="ARBA" id="ARBA00008668"/>
    </source>
</evidence>
<reference evidence="6" key="2">
    <citation type="submission" date="2021-03" db="UniProtKB">
        <authorList>
            <consortium name="EnsemblPlants"/>
        </authorList>
    </citation>
    <scope>IDENTIFICATION</scope>
</reference>
<dbReference type="OMA" id="VAGPCHA"/>
<evidence type="ECO:0000256" key="4">
    <source>
        <dbReference type="ARBA" id="ARBA00023180"/>
    </source>
</evidence>
<keyword evidence="4" id="KW-0325">Glycoprotein</keyword>
<dbReference type="InterPro" id="IPR036514">
    <property type="entry name" value="SGNH_hydro_sf"/>
</dbReference>
<proteinExistence type="inferred from homology"/>
<evidence type="ECO:0000256" key="2">
    <source>
        <dbReference type="ARBA" id="ARBA00022729"/>
    </source>
</evidence>
<evidence type="ECO:0000256" key="3">
    <source>
        <dbReference type="ARBA" id="ARBA00022801"/>
    </source>
</evidence>
<dbReference type="CDD" id="cd01837">
    <property type="entry name" value="SGNH_plant_lipase_like"/>
    <property type="match status" value="1"/>
</dbReference>
<evidence type="ECO:0000256" key="5">
    <source>
        <dbReference type="SAM" id="Phobius"/>
    </source>
</evidence>
<dbReference type="InterPro" id="IPR035669">
    <property type="entry name" value="SGNH_plant_lipase-like"/>
</dbReference>
<sequence length="380" mass="42701">MGGRTTYLPFIVAAALIFCYATVTLPSTFTDDNPIRVVSDDLQRSDSRTIKAIYQFGDSISDTGNFIREDPRSSFAKLPYGETFFHKPTGRCSDGLLMIDYFAEFFKLPYLDPYLNKDGNFSHGVNFAVAGSTALNVSTLAQNNISYHATNTSLFVQLDWFKSHLHSICSSASECKGKLAKALIMMGEIGGNDYNWAFFQKMSITEIYKLVPEVVQAIKLAIKEVIKLGAIRIVVPGNFPIGCMTIYLNMFKTNDKSMYDDLQCLKDLNSFAEFHNNKLQEAIKEVREDHLDVTIVYADYVSALQEVLQHATSYGFDKDVMLNACCANCGTKGVPVCEDPYKRVSWDGVHLTQHAYQVMSQWLIKHTSVFNDNSSVKRLK</sequence>
<dbReference type="EnsemblPlants" id="AUR62029010-RA">
    <property type="protein sequence ID" value="AUR62029010-RA:cds"/>
    <property type="gene ID" value="AUR62029010"/>
</dbReference>
<evidence type="ECO:0000313" key="7">
    <source>
        <dbReference type="Proteomes" id="UP000596660"/>
    </source>
</evidence>
<dbReference type="AlphaFoldDB" id="A0A803MGA8"/>
<protein>
    <submittedName>
        <fullName evidence="6">Uncharacterized protein</fullName>
    </submittedName>
</protein>
<evidence type="ECO:0000313" key="6">
    <source>
        <dbReference type="EnsemblPlants" id="AUR62029010-RA:cds"/>
    </source>
</evidence>
<reference evidence="6" key="1">
    <citation type="journal article" date="2017" name="Nature">
        <title>The genome of Chenopodium quinoa.</title>
        <authorList>
            <person name="Jarvis D.E."/>
            <person name="Ho Y.S."/>
            <person name="Lightfoot D.J."/>
            <person name="Schmoeckel S.M."/>
            <person name="Li B."/>
            <person name="Borm T.J.A."/>
            <person name="Ohyanagi H."/>
            <person name="Mineta K."/>
            <person name="Michell C.T."/>
            <person name="Saber N."/>
            <person name="Kharbatia N.M."/>
            <person name="Rupper R.R."/>
            <person name="Sharp A.R."/>
            <person name="Dally N."/>
            <person name="Boughton B.A."/>
            <person name="Woo Y.H."/>
            <person name="Gao G."/>
            <person name="Schijlen E.G.W.M."/>
            <person name="Guo X."/>
            <person name="Momin A.A."/>
            <person name="Negrao S."/>
            <person name="Al-Babili S."/>
            <person name="Gehring C."/>
            <person name="Roessner U."/>
            <person name="Jung C."/>
            <person name="Murphy K."/>
            <person name="Arold S.T."/>
            <person name="Gojobori T."/>
            <person name="van der Linden C.G."/>
            <person name="van Loo E.N."/>
            <person name="Jellen E.N."/>
            <person name="Maughan P.J."/>
            <person name="Tester M."/>
        </authorList>
    </citation>
    <scope>NUCLEOTIDE SEQUENCE [LARGE SCALE GENOMIC DNA]</scope>
    <source>
        <strain evidence="6">cv. PI 614886</strain>
    </source>
</reference>
<dbReference type="PANTHER" id="PTHR22835">
    <property type="entry name" value="ZINC FINGER FYVE DOMAIN CONTAINING PROTEIN"/>
    <property type="match status" value="1"/>
</dbReference>
<comment type="similarity">
    <text evidence="1">Belongs to the 'GDSL' lipolytic enzyme family.</text>
</comment>
<dbReference type="Gene3D" id="3.40.50.1110">
    <property type="entry name" value="SGNH hydrolase"/>
    <property type="match status" value="1"/>
</dbReference>
<dbReference type="PANTHER" id="PTHR22835:SF517">
    <property type="entry name" value="GDSL-LIKE LIPASE_ACYLHYDROLASE FAMILY PROTEIN, EXPRESSED"/>
    <property type="match status" value="1"/>
</dbReference>